<dbReference type="PANTHER" id="PTHR42977:SF1">
    <property type="entry name" value="BLR6576 PROTEIN"/>
    <property type="match status" value="1"/>
</dbReference>
<organism evidence="2">
    <name type="scientific">marine sediment metagenome</name>
    <dbReference type="NCBI Taxonomy" id="412755"/>
    <lineage>
        <taxon>unclassified sequences</taxon>
        <taxon>metagenomes</taxon>
        <taxon>ecological metagenomes</taxon>
    </lineage>
</organism>
<comment type="caution">
    <text evidence="2">The sequence shown here is derived from an EMBL/GenBank/DDBJ whole genome shotgun (WGS) entry which is preliminary data.</text>
</comment>
<dbReference type="SUPFAM" id="SSF53474">
    <property type="entry name" value="alpha/beta-Hydrolases"/>
    <property type="match status" value="1"/>
</dbReference>
<sequence>MAVFDEISSDFPFESKNIDILGSKIHYIEEGTGDPVLFLHGNPTSSYLWRNIIPLVASNARCIAMDLIGMGKSDKIDIEYRFTDHVKYVEGFIEKMDLKNIILVIHDWGSALGFHYATRNQENVRGIVFMEAILAPVPSYDIMPEMIRKMFQMYRSEKGWGLVVDRNYFIEQSLPGGIVRKLKEAEMNYYREPYKDPQSRKPLWRWPNEVPIEGKPEDVTEIVSTYNNKLQQWEVPKLLFYANPGTILPKDMVKWC</sequence>
<dbReference type="InterPro" id="IPR029058">
    <property type="entry name" value="AB_hydrolase_fold"/>
</dbReference>
<gene>
    <name evidence="2" type="ORF">LCGC14_2976600</name>
</gene>
<evidence type="ECO:0000313" key="2">
    <source>
        <dbReference type="EMBL" id="KKK65193.1"/>
    </source>
</evidence>
<dbReference type="SMR" id="A0A0F8X8P0"/>
<dbReference type="InterPro" id="IPR000073">
    <property type="entry name" value="AB_hydrolase_1"/>
</dbReference>
<dbReference type="EMBL" id="LAZR01060673">
    <property type="protein sequence ID" value="KKK65193.1"/>
    <property type="molecule type" value="Genomic_DNA"/>
</dbReference>
<reference evidence="2" key="1">
    <citation type="journal article" date="2015" name="Nature">
        <title>Complex archaea that bridge the gap between prokaryotes and eukaryotes.</title>
        <authorList>
            <person name="Spang A."/>
            <person name="Saw J.H."/>
            <person name="Jorgensen S.L."/>
            <person name="Zaremba-Niedzwiedzka K."/>
            <person name="Martijn J."/>
            <person name="Lind A.E."/>
            <person name="van Eijk R."/>
            <person name="Schleper C."/>
            <person name="Guy L."/>
            <person name="Ettema T.J."/>
        </authorList>
    </citation>
    <scope>NUCLEOTIDE SEQUENCE</scope>
</reference>
<proteinExistence type="predicted"/>
<dbReference type="NCBIfam" id="NF002938">
    <property type="entry name" value="PRK03592.1"/>
    <property type="match status" value="1"/>
</dbReference>
<feature type="domain" description="AB hydrolase-1" evidence="1">
    <location>
        <begin position="35"/>
        <end position="154"/>
    </location>
</feature>
<protein>
    <recommendedName>
        <fullName evidence="1">AB hydrolase-1 domain-containing protein</fullName>
    </recommendedName>
</protein>
<name>A0A0F8X8P0_9ZZZZ</name>
<dbReference type="InterPro" id="IPR051340">
    <property type="entry name" value="Haloalkane_dehalogenase"/>
</dbReference>
<dbReference type="PANTHER" id="PTHR42977">
    <property type="entry name" value="HYDROLASE-RELATED"/>
    <property type="match status" value="1"/>
</dbReference>
<feature type="non-terminal residue" evidence="2">
    <location>
        <position position="256"/>
    </location>
</feature>
<evidence type="ECO:0000259" key="1">
    <source>
        <dbReference type="Pfam" id="PF00561"/>
    </source>
</evidence>
<dbReference type="GO" id="GO:0004301">
    <property type="term" value="F:epoxide hydrolase activity"/>
    <property type="evidence" value="ECO:0007669"/>
    <property type="project" value="TreeGrafter"/>
</dbReference>
<dbReference type="Gene3D" id="3.40.50.1820">
    <property type="entry name" value="alpha/beta hydrolase"/>
    <property type="match status" value="1"/>
</dbReference>
<dbReference type="Pfam" id="PF00561">
    <property type="entry name" value="Abhydrolase_1"/>
    <property type="match status" value="1"/>
</dbReference>
<accession>A0A0F8X8P0</accession>
<dbReference type="AlphaFoldDB" id="A0A0F8X8P0"/>